<feature type="transmembrane region" description="Helical" evidence="1">
    <location>
        <begin position="9"/>
        <end position="27"/>
    </location>
</feature>
<dbReference type="RefSeq" id="WP_126795746.1">
    <property type="nucleotide sequence ID" value="NZ_CP060720.1"/>
</dbReference>
<sequence length="88" mass="10455">MKYKSEYKMILPSIFLLLECSFLYSYFFNYDPFLGAKPLIYAFLLSIIGVLTSTRIVNKKYKYSFIFIHILIFVIFPIILFGAIYYGF</sequence>
<dbReference type="AlphaFoldDB" id="A0A430ATK0"/>
<gene>
    <name evidence="2" type="ORF">CBF28_12420</name>
</gene>
<evidence type="ECO:0000313" key="2">
    <source>
        <dbReference type="EMBL" id="RSU11378.1"/>
    </source>
</evidence>
<comment type="caution">
    <text evidence="2">The sequence shown here is derived from an EMBL/GenBank/DDBJ whole genome shotgun (WGS) entry which is preliminary data.</text>
</comment>
<name>A0A430ATK0_9ENTE</name>
<keyword evidence="1" id="KW-1133">Transmembrane helix</keyword>
<keyword evidence="1" id="KW-0812">Transmembrane</keyword>
<dbReference type="EMBL" id="NGKB01000014">
    <property type="protein sequence ID" value="RSU11378.1"/>
    <property type="molecule type" value="Genomic_DNA"/>
</dbReference>
<dbReference type="Proteomes" id="UP000288028">
    <property type="component" value="Unassembled WGS sequence"/>
</dbReference>
<dbReference type="GeneID" id="95579476"/>
<evidence type="ECO:0000313" key="3">
    <source>
        <dbReference type="Proteomes" id="UP000288028"/>
    </source>
</evidence>
<organism evidence="2 3">
    <name type="scientific">Vagococcus carniphilus</name>
    <dbReference type="NCBI Taxonomy" id="218144"/>
    <lineage>
        <taxon>Bacteria</taxon>
        <taxon>Bacillati</taxon>
        <taxon>Bacillota</taxon>
        <taxon>Bacilli</taxon>
        <taxon>Lactobacillales</taxon>
        <taxon>Enterococcaceae</taxon>
        <taxon>Vagococcus</taxon>
    </lineage>
</organism>
<feature type="transmembrane region" description="Helical" evidence="1">
    <location>
        <begin position="65"/>
        <end position="86"/>
    </location>
</feature>
<proteinExistence type="predicted"/>
<accession>A0A430ATK0</accession>
<reference evidence="2 3" key="1">
    <citation type="submission" date="2017-05" db="EMBL/GenBank/DDBJ databases">
        <title>Vagococcus spp. assemblies.</title>
        <authorList>
            <person name="Gulvik C.A."/>
        </authorList>
    </citation>
    <scope>NUCLEOTIDE SEQUENCE [LARGE SCALE GENOMIC DNA]</scope>
    <source>
        <strain evidence="2 3">SS1714</strain>
    </source>
</reference>
<feature type="transmembrane region" description="Helical" evidence="1">
    <location>
        <begin position="39"/>
        <end position="58"/>
    </location>
</feature>
<keyword evidence="1" id="KW-0472">Membrane</keyword>
<keyword evidence="3" id="KW-1185">Reference proteome</keyword>
<evidence type="ECO:0000256" key="1">
    <source>
        <dbReference type="SAM" id="Phobius"/>
    </source>
</evidence>
<protein>
    <submittedName>
        <fullName evidence="2">Uncharacterized protein</fullName>
    </submittedName>
</protein>